<dbReference type="Proteomes" id="UP000799538">
    <property type="component" value="Unassembled WGS sequence"/>
</dbReference>
<dbReference type="GO" id="GO:0005886">
    <property type="term" value="C:plasma membrane"/>
    <property type="evidence" value="ECO:0007669"/>
    <property type="project" value="UniProtKB-SubCell"/>
</dbReference>
<evidence type="ECO:0000256" key="2">
    <source>
        <dbReference type="ARBA" id="ARBA00005262"/>
    </source>
</evidence>
<feature type="transmembrane region" description="Helical" evidence="7">
    <location>
        <begin position="109"/>
        <end position="126"/>
    </location>
</feature>
<dbReference type="OrthoDB" id="2160638at2759"/>
<keyword evidence="4 7" id="KW-0812">Transmembrane</keyword>
<proteinExistence type="inferred from homology"/>
<evidence type="ECO:0000313" key="9">
    <source>
        <dbReference type="Proteomes" id="UP000799538"/>
    </source>
</evidence>
<dbReference type="AlphaFoldDB" id="A0A6A6GE23"/>
<evidence type="ECO:0008006" key="10">
    <source>
        <dbReference type="Google" id="ProtNLM"/>
    </source>
</evidence>
<organism evidence="8 9">
    <name type="scientific">Elsinoe ampelina</name>
    <dbReference type="NCBI Taxonomy" id="302913"/>
    <lineage>
        <taxon>Eukaryota</taxon>
        <taxon>Fungi</taxon>
        <taxon>Dikarya</taxon>
        <taxon>Ascomycota</taxon>
        <taxon>Pezizomycotina</taxon>
        <taxon>Dothideomycetes</taxon>
        <taxon>Dothideomycetidae</taxon>
        <taxon>Myriangiales</taxon>
        <taxon>Elsinoaceae</taxon>
        <taxon>Elsinoe</taxon>
    </lineage>
</organism>
<dbReference type="InterPro" id="IPR003370">
    <property type="entry name" value="Chromate_transpt"/>
</dbReference>
<comment type="similarity">
    <text evidence="2">Belongs to the chromate ion transporter (CHR) (TC 2.A.51) family.</text>
</comment>
<dbReference type="Pfam" id="PF02417">
    <property type="entry name" value="Chromate_transp"/>
    <property type="match status" value="1"/>
</dbReference>
<keyword evidence="6 7" id="KW-0472">Membrane</keyword>
<evidence type="ECO:0000256" key="6">
    <source>
        <dbReference type="ARBA" id="ARBA00023136"/>
    </source>
</evidence>
<dbReference type="GO" id="GO:0015109">
    <property type="term" value="F:chromate transmembrane transporter activity"/>
    <property type="evidence" value="ECO:0007669"/>
    <property type="project" value="InterPro"/>
</dbReference>
<evidence type="ECO:0000256" key="5">
    <source>
        <dbReference type="ARBA" id="ARBA00022989"/>
    </source>
</evidence>
<comment type="subcellular location">
    <subcellularLocation>
        <location evidence="1">Cell membrane</location>
        <topology evidence="1">Multi-pass membrane protein</topology>
    </subcellularLocation>
</comment>
<dbReference type="EMBL" id="ML992505">
    <property type="protein sequence ID" value="KAF2223962.1"/>
    <property type="molecule type" value="Genomic_DNA"/>
</dbReference>
<evidence type="ECO:0000256" key="1">
    <source>
        <dbReference type="ARBA" id="ARBA00004651"/>
    </source>
</evidence>
<accession>A0A6A6GE23</accession>
<evidence type="ECO:0000313" key="8">
    <source>
        <dbReference type="EMBL" id="KAF2223962.1"/>
    </source>
</evidence>
<feature type="transmembrane region" description="Helical" evidence="7">
    <location>
        <begin position="42"/>
        <end position="66"/>
    </location>
</feature>
<gene>
    <name evidence="8" type="ORF">BDZ85DRAFT_280585</name>
</gene>
<keyword evidence="5 7" id="KW-1133">Transmembrane helix</keyword>
<reference evidence="9" key="1">
    <citation type="journal article" date="2020" name="Stud. Mycol.">
        <title>101 Dothideomycetes genomes: A test case for predicting lifestyles and emergence of pathogens.</title>
        <authorList>
            <person name="Haridas S."/>
            <person name="Albert R."/>
            <person name="Binder M."/>
            <person name="Bloem J."/>
            <person name="LaButti K."/>
            <person name="Salamov A."/>
            <person name="Andreopoulos B."/>
            <person name="Baker S."/>
            <person name="Barry K."/>
            <person name="Bills G."/>
            <person name="Bluhm B."/>
            <person name="Cannon C."/>
            <person name="Castanera R."/>
            <person name="Culley D."/>
            <person name="Daum C."/>
            <person name="Ezra D."/>
            <person name="Gonzalez J."/>
            <person name="Henrissat B."/>
            <person name="Kuo A."/>
            <person name="Liang C."/>
            <person name="Lipzen A."/>
            <person name="Lutzoni F."/>
            <person name="Magnuson J."/>
            <person name="Mondo S."/>
            <person name="Nolan M."/>
            <person name="Ohm R."/>
            <person name="Pangilinan J."/>
            <person name="Park H.-J."/>
            <person name="Ramirez L."/>
            <person name="Alfaro M."/>
            <person name="Sun H."/>
            <person name="Tritt A."/>
            <person name="Yoshinaga Y."/>
            <person name="Zwiers L.-H."/>
            <person name="Turgeon B."/>
            <person name="Goodwin S."/>
            <person name="Spatafora J."/>
            <person name="Crous P."/>
            <person name="Grigoriev I."/>
        </authorList>
    </citation>
    <scope>NUCLEOTIDE SEQUENCE [LARGE SCALE GENOMIC DNA]</scope>
    <source>
        <strain evidence="9">CECT 20119</strain>
    </source>
</reference>
<protein>
    <recommendedName>
        <fullName evidence="10">Chromate transporter</fullName>
    </recommendedName>
</protein>
<keyword evidence="3" id="KW-1003">Cell membrane</keyword>
<keyword evidence="9" id="KW-1185">Reference proteome</keyword>
<feature type="transmembrane region" description="Helical" evidence="7">
    <location>
        <begin position="6"/>
        <end position="30"/>
    </location>
</feature>
<name>A0A6A6GE23_9PEZI</name>
<evidence type="ECO:0000256" key="7">
    <source>
        <dbReference type="SAM" id="Phobius"/>
    </source>
</evidence>
<evidence type="ECO:0000256" key="3">
    <source>
        <dbReference type="ARBA" id="ARBA00022475"/>
    </source>
</evidence>
<sequence>MDGGLGHAFAVAVIITLGMFFPCFLLTIAGHSLLEKLVRNNFLSAFFDGLCGAVIGVIAIIAAQFLHSSVAGSADTALADRVSDSGPAAVLYLLTLASLYRFTNKYTTLLIVICAAVAGQFIFLPQNQS</sequence>
<evidence type="ECO:0000256" key="4">
    <source>
        <dbReference type="ARBA" id="ARBA00022692"/>
    </source>
</evidence>